<dbReference type="PANTHER" id="PTHR33337">
    <property type="entry name" value="GFA DOMAIN-CONTAINING PROTEIN"/>
    <property type="match status" value="1"/>
</dbReference>
<dbReference type="Gene3D" id="2.170.150.70">
    <property type="match status" value="1"/>
</dbReference>
<reference evidence="1" key="1">
    <citation type="journal article" date="2021" name="Nat. Commun.">
        <title>Genetic determinants of endophytism in the Arabidopsis root mycobiome.</title>
        <authorList>
            <person name="Mesny F."/>
            <person name="Miyauchi S."/>
            <person name="Thiergart T."/>
            <person name="Pickel B."/>
            <person name="Atanasova L."/>
            <person name="Karlsson M."/>
            <person name="Huettel B."/>
            <person name="Barry K.W."/>
            <person name="Haridas S."/>
            <person name="Chen C."/>
            <person name="Bauer D."/>
            <person name="Andreopoulos W."/>
            <person name="Pangilinan J."/>
            <person name="LaButti K."/>
            <person name="Riley R."/>
            <person name="Lipzen A."/>
            <person name="Clum A."/>
            <person name="Drula E."/>
            <person name="Henrissat B."/>
            <person name="Kohler A."/>
            <person name="Grigoriev I.V."/>
            <person name="Martin F.M."/>
            <person name="Hacquard S."/>
        </authorList>
    </citation>
    <scope>NUCLEOTIDE SEQUENCE</scope>
    <source>
        <strain evidence="1">MPI-CAGE-CH-0235</strain>
    </source>
</reference>
<evidence type="ECO:0000313" key="1">
    <source>
        <dbReference type="EMBL" id="KAH7320052.1"/>
    </source>
</evidence>
<accession>A0A8K0SSZ5</accession>
<organism evidence="1 2">
    <name type="scientific">Stachybotrys elegans</name>
    <dbReference type="NCBI Taxonomy" id="80388"/>
    <lineage>
        <taxon>Eukaryota</taxon>
        <taxon>Fungi</taxon>
        <taxon>Dikarya</taxon>
        <taxon>Ascomycota</taxon>
        <taxon>Pezizomycotina</taxon>
        <taxon>Sordariomycetes</taxon>
        <taxon>Hypocreomycetidae</taxon>
        <taxon>Hypocreales</taxon>
        <taxon>Stachybotryaceae</taxon>
        <taxon>Stachybotrys</taxon>
    </lineage>
</organism>
<dbReference type="SUPFAM" id="SSF51316">
    <property type="entry name" value="Mss4-like"/>
    <property type="match status" value="1"/>
</dbReference>
<dbReference type="EMBL" id="JAGPNK010000006">
    <property type="protein sequence ID" value="KAH7320052.1"/>
    <property type="molecule type" value="Genomic_DNA"/>
</dbReference>
<dbReference type="Proteomes" id="UP000813444">
    <property type="component" value="Unassembled WGS sequence"/>
</dbReference>
<sequence length="246" mass="26991">MPFPDSALTFTGGCSCGAVRYRVALPELSSRALSPFEPPEHNTRTPIVMACHCNDCRRATASVLAPLMIQIPSPVLTVSVLSPGESEPPEASGRFVDALAPDYDAEAADASRPPYRPAMDVLRADGKAKGWLRFFHSEECGLTKSRAFCGRCGTQVSYHLALIPEYCHDDKLPADYSDIFDINLGTVDREFLDKDWFTPAHEVHFKLGTRLGRMVSATAMPLKEVPKLQEYDEVVGDEELAELATA</sequence>
<dbReference type="InterPro" id="IPR011057">
    <property type="entry name" value="Mss4-like_sf"/>
</dbReference>
<evidence type="ECO:0000313" key="2">
    <source>
        <dbReference type="Proteomes" id="UP000813444"/>
    </source>
</evidence>
<comment type="caution">
    <text evidence="1">The sequence shown here is derived from an EMBL/GenBank/DDBJ whole genome shotgun (WGS) entry which is preliminary data.</text>
</comment>
<keyword evidence="2" id="KW-1185">Reference proteome</keyword>
<dbReference type="AlphaFoldDB" id="A0A8K0SSZ5"/>
<evidence type="ECO:0008006" key="3">
    <source>
        <dbReference type="Google" id="ProtNLM"/>
    </source>
</evidence>
<name>A0A8K0SSZ5_9HYPO</name>
<proteinExistence type="predicted"/>
<dbReference type="PANTHER" id="PTHR33337:SF40">
    <property type="entry name" value="CENP-V_GFA DOMAIN-CONTAINING PROTEIN-RELATED"/>
    <property type="match status" value="1"/>
</dbReference>
<protein>
    <recommendedName>
        <fullName evidence="3">CENP-V/GFA domain-containing protein</fullName>
    </recommendedName>
</protein>
<dbReference type="OrthoDB" id="5422068at2759"/>
<gene>
    <name evidence="1" type="ORF">B0I35DRAFT_408775</name>
</gene>